<proteinExistence type="predicted"/>
<feature type="region of interest" description="Disordered" evidence="1">
    <location>
        <begin position="1"/>
        <end position="27"/>
    </location>
</feature>
<feature type="compositionally biased region" description="Polar residues" evidence="1">
    <location>
        <begin position="294"/>
        <end position="319"/>
    </location>
</feature>
<dbReference type="EMBL" id="HBEJ01015817">
    <property type="protein sequence ID" value="CAD8376885.1"/>
    <property type="molecule type" value="Transcribed_RNA"/>
</dbReference>
<name>A0A7S0AWV9_9STRA</name>
<evidence type="ECO:0000313" key="2">
    <source>
        <dbReference type="EMBL" id="CAD8376885.1"/>
    </source>
</evidence>
<feature type="compositionally biased region" description="Polar residues" evidence="1">
    <location>
        <begin position="355"/>
        <end position="366"/>
    </location>
</feature>
<feature type="compositionally biased region" description="Acidic residues" evidence="1">
    <location>
        <begin position="279"/>
        <end position="290"/>
    </location>
</feature>
<evidence type="ECO:0000256" key="1">
    <source>
        <dbReference type="SAM" id="MobiDB-lite"/>
    </source>
</evidence>
<dbReference type="AlphaFoldDB" id="A0A7S0AWV9"/>
<feature type="region of interest" description="Disordered" evidence="1">
    <location>
        <begin position="279"/>
        <end position="366"/>
    </location>
</feature>
<accession>A0A7S0AWV9</accession>
<reference evidence="2" key="1">
    <citation type="submission" date="2021-01" db="EMBL/GenBank/DDBJ databases">
        <authorList>
            <person name="Corre E."/>
            <person name="Pelletier E."/>
            <person name="Niang G."/>
            <person name="Scheremetjew M."/>
            <person name="Finn R."/>
            <person name="Kale V."/>
            <person name="Holt S."/>
            <person name="Cochrane G."/>
            <person name="Meng A."/>
            <person name="Brown T."/>
            <person name="Cohen L."/>
        </authorList>
    </citation>
    <scope>NUCLEOTIDE SEQUENCE</scope>
    <source>
        <strain evidence="2">CCMP3303</strain>
    </source>
</reference>
<protein>
    <submittedName>
        <fullName evidence="2">Uncharacterized protein</fullName>
    </submittedName>
</protein>
<feature type="compositionally biased region" description="Basic residues" evidence="1">
    <location>
        <begin position="334"/>
        <end position="350"/>
    </location>
</feature>
<sequence>MISPQTHSDKEVAASLYGPDDKNPGVAHDAMDVETATMSTTNCDASQSSSDHEDGELHGYNNEVHRLRALVAHHKSRATKLETENTTLRLDLANVRFDLEHCRLELRQMTTKRDDALNSKATLAQNLGRENYEMILTIDKLETERDVLLEEVDKLRAWILQNKGEDDDDIIEEGTWVATNAKQNNVFRNTAATASIGVIGQPLKGTAAPSTSQDEIRAWETTLISQFPSTPTVSTKPNGDGIFAFGKESTSTPLTAADTFDSTEDRLYSDEYLSLVDEEENANDDEDDDDKSFQRSYHGTTKANQNTGQDDSTIGSADTTEIADEDEGGSNVKKGGKKRWGVSVKPRRHIFGSSKAPNSPNCVSQA</sequence>
<gene>
    <name evidence="2" type="ORF">MPOL1434_LOCUS9238</name>
</gene>
<organism evidence="2">
    <name type="scientific">Minutocellus polymorphus</name>
    <dbReference type="NCBI Taxonomy" id="265543"/>
    <lineage>
        <taxon>Eukaryota</taxon>
        <taxon>Sar</taxon>
        <taxon>Stramenopiles</taxon>
        <taxon>Ochrophyta</taxon>
        <taxon>Bacillariophyta</taxon>
        <taxon>Mediophyceae</taxon>
        <taxon>Cymatosirophycidae</taxon>
        <taxon>Cymatosirales</taxon>
        <taxon>Cymatosiraceae</taxon>
        <taxon>Minutocellus</taxon>
    </lineage>
</organism>